<dbReference type="Proteomes" id="UP000324222">
    <property type="component" value="Unassembled WGS sequence"/>
</dbReference>
<evidence type="ECO:0000313" key="3">
    <source>
        <dbReference type="Proteomes" id="UP000324222"/>
    </source>
</evidence>
<name>A0A5B7JBZ9_PORTR</name>
<protein>
    <submittedName>
        <fullName evidence="2">Uncharacterized protein</fullName>
    </submittedName>
</protein>
<feature type="compositionally biased region" description="Polar residues" evidence="1">
    <location>
        <begin position="1"/>
        <end position="12"/>
    </location>
</feature>
<proteinExistence type="predicted"/>
<organism evidence="2 3">
    <name type="scientific">Portunus trituberculatus</name>
    <name type="common">Swimming crab</name>
    <name type="synonym">Neptunus trituberculatus</name>
    <dbReference type="NCBI Taxonomy" id="210409"/>
    <lineage>
        <taxon>Eukaryota</taxon>
        <taxon>Metazoa</taxon>
        <taxon>Ecdysozoa</taxon>
        <taxon>Arthropoda</taxon>
        <taxon>Crustacea</taxon>
        <taxon>Multicrustacea</taxon>
        <taxon>Malacostraca</taxon>
        <taxon>Eumalacostraca</taxon>
        <taxon>Eucarida</taxon>
        <taxon>Decapoda</taxon>
        <taxon>Pleocyemata</taxon>
        <taxon>Brachyura</taxon>
        <taxon>Eubrachyura</taxon>
        <taxon>Portunoidea</taxon>
        <taxon>Portunidae</taxon>
        <taxon>Portuninae</taxon>
        <taxon>Portunus</taxon>
    </lineage>
</organism>
<evidence type="ECO:0000256" key="1">
    <source>
        <dbReference type="SAM" id="MobiDB-lite"/>
    </source>
</evidence>
<accession>A0A5B7JBZ9</accession>
<evidence type="ECO:0000313" key="2">
    <source>
        <dbReference type="EMBL" id="MPC95481.1"/>
    </source>
</evidence>
<comment type="caution">
    <text evidence="2">The sequence shown here is derived from an EMBL/GenBank/DDBJ whole genome shotgun (WGS) entry which is preliminary data.</text>
</comment>
<feature type="region of interest" description="Disordered" evidence="1">
    <location>
        <begin position="1"/>
        <end position="23"/>
    </location>
</feature>
<gene>
    <name evidence="2" type="ORF">E2C01_090694</name>
</gene>
<keyword evidence="3" id="KW-1185">Reference proteome</keyword>
<reference evidence="2 3" key="1">
    <citation type="submission" date="2019-05" db="EMBL/GenBank/DDBJ databases">
        <title>Another draft genome of Portunus trituberculatus and its Hox gene families provides insights of decapod evolution.</title>
        <authorList>
            <person name="Jeong J.-H."/>
            <person name="Song I."/>
            <person name="Kim S."/>
            <person name="Choi T."/>
            <person name="Kim D."/>
            <person name="Ryu S."/>
            <person name="Kim W."/>
        </authorList>
    </citation>
    <scope>NUCLEOTIDE SEQUENCE [LARGE SCALE GENOMIC DNA]</scope>
    <source>
        <tissue evidence="2">Muscle</tissue>
    </source>
</reference>
<feature type="region of interest" description="Disordered" evidence="1">
    <location>
        <begin position="113"/>
        <end position="136"/>
    </location>
</feature>
<dbReference type="EMBL" id="VSRR010102396">
    <property type="protein sequence ID" value="MPC95481.1"/>
    <property type="molecule type" value="Genomic_DNA"/>
</dbReference>
<sequence length="136" mass="15334">MNIHTKITNNDYSSRSSRRHSSSRIAVTTLSGALPHNARVKFSQVRQTAYILETKVCVERDSRASPFPRHDDPPRPAEELLYGRSTASLLRRSRIPDLGGTYGRVAPLGRILEPPPSFARGSSQSLTDRRRHHFQT</sequence>
<dbReference type="AlphaFoldDB" id="A0A5B7JBZ9"/>